<proteinExistence type="predicted"/>
<feature type="signal peptide" evidence="1">
    <location>
        <begin position="1"/>
        <end position="30"/>
    </location>
</feature>
<feature type="chain" id="PRO_5045314771" description="SMP-30/Gluconolactonase/LRE-like region domain-containing protein" evidence="1">
    <location>
        <begin position="31"/>
        <end position="593"/>
    </location>
</feature>
<feature type="domain" description="SMP-30/Gluconolactonase/LRE-like region" evidence="2">
    <location>
        <begin position="316"/>
        <end position="402"/>
    </location>
</feature>
<gene>
    <name evidence="3" type="ORF">Rcae01_01531</name>
</gene>
<organism evidence="3 4">
    <name type="scientific">Novipirellula caenicola</name>
    <dbReference type="NCBI Taxonomy" id="1536901"/>
    <lineage>
        <taxon>Bacteria</taxon>
        <taxon>Pseudomonadati</taxon>
        <taxon>Planctomycetota</taxon>
        <taxon>Planctomycetia</taxon>
        <taxon>Pirellulales</taxon>
        <taxon>Pirellulaceae</taxon>
        <taxon>Novipirellula</taxon>
    </lineage>
</organism>
<accession>A0ABP9VMS8</accession>
<evidence type="ECO:0000259" key="2">
    <source>
        <dbReference type="Pfam" id="PF08450"/>
    </source>
</evidence>
<dbReference type="InterPro" id="IPR050583">
    <property type="entry name" value="Mycobacterial_A85_antigen"/>
</dbReference>
<dbReference type="PANTHER" id="PTHR48098:SF3">
    <property type="entry name" value="IRON(III) ENTEROBACTIN ESTERASE"/>
    <property type="match status" value="1"/>
</dbReference>
<reference evidence="3 4" key="1">
    <citation type="submission" date="2024-02" db="EMBL/GenBank/DDBJ databases">
        <title>Rhodopirellula caenicola NBRC 110016.</title>
        <authorList>
            <person name="Ichikawa N."/>
            <person name="Katano-Makiyama Y."/>
            <person name="Hidaka K."/>
        </authorList>
    </citation>
    <scope>NUCLEOTIDE SEQUENCE [LARGE SCALE GENOMIC DNA]</scope>
    <source>
        <strain evidence="3 4">NBRC 110016</strain>
    </source>
</reference>
<dbReference type="PANTHER" id="PTHR48098">
    <property type="entry name" value="ENTEROCHELIN ESTERASE-RELATED"/>
    <property type="match status" value="1"/>
</dbReference>
<dbReference type="Pfam" id="PF08450">
    <property type="entry name" value="SGL"/>
    <property type="match status" value="2"/>
</dbReference>
<dbReference type="Gene3D" id="3.40.50.1820">
    <property type="entry name" value="alpha/beta hydrolase"/>
    <property type="match status" value="1"/>
</dbReference>
<dbReference type="EMBL" id="BAABRO010000002">
    <property type="protein sequence ID" value="GAA5506081.1"/>
    <property type="molecule type" value="Genomic_DNA"/>
</dbReference>
<evidence type="ECO:0000256" key="1">
    <source>
        <dbReference type="SAM" id="SignalP"/>
    </source>
</evidence>
<dbReference type="InterPro" id="IPR029058">
    <property type="entry name" value="AB_hydrolase_fold"/>
</dbReference>
<dbReference type="Proteomes" id="UP001416858">
    <property type="component" value="Unassembled WGS sequence"/>
</dbReference>
<dbReference type="Pfam" id="PF00756">
    <property type="entry name" value="Esterase"/>
    <property type="match status" value="1"/>
</dbReference>
<sequence length="593" mass="64898">MRKTVVAFPGPILGRILFLVLLIAATPALAAESYPLHPDSQTQPGVPEGRVESYRFTSSRVFPGTERDYFVYVPAQYDADKPAALMVFQDGGGYFKRNGNWRVPVVFDNLIHKGDMPVTIAVMVNPGIVPGGDDAQSRFNRSYEYDSVSDRYATFLIDELLPVVKQKYNITDDPNLRGIGGSSSGAIAAFGVAWHRPDQFRRVFSTVGTYVGLRGGNEYPTLVRKTEPKPLRVFLQDGRNDLDIYGGSWWNANQTMLSALQWAGYQVKNQWGDGGHNGKHGAAIMPDALRWLWQDVDKPIEVNIGEHPELKDRLIPGETWELVSQGHRYTEGPAVAPDGSVYFVDGPAGEIWKVNADGKGASKFVDGISGVSGLMFDAKGNLYAARNGERKISRIAPDGTQTVIASDVGCNDLVVLDDGIYFTDPLKPAVWYLPHGGKPAVVAGGKSDAIPGKPNGIAVTPDKRFLVVVDAVGRYVWSYRIEQPGKLSFGQPYYYVHQPQDELNTGADGVTMAKDGSLLVASSLGVQVFDQPGRVHVIIDRPHSQGRLSNCVFAGPDAKTLYVTCGTRVFRRKTQIEGFAPWQDSVVPAKPRL</sequence>
<dbReference type="SUPFAM" id="SSF63829">
    <property type="entry name" value="Calcium-dependent phosphotriesterase"/>
    <property type="match status" value="1"/>
</dbReference>
<comment type="caution">
    <text evidence="3">The sequence shown here is derived from an EMBL/GenBank/DDBJ whole genome shotgun (WGS) entry which is preliminary data.</text>
</comment>
<dbReference type="InterPro" id="IPR011042">
    <property type="entry name" value="6-blade_b-propeller_TolB-like"/>
</dbReference>
<keyword evidence="4" id="KW-1185">Reference proteome</keyword>
<dbReference type="SUPFAM" id="SSF53474">
    <property type="entry name" value="alpha/beta-Hydrolases"/>
    <property type="match status" value="1"/>
</dbReference>
<dbReference type="Gene3D" id="2.120.10.30">
    <property type="entry name" value="TolB, C-terminal domain"/>
    <property type="match status" value="1"/>
</dbReference>
<dbReference type="RefSeq" id="WP_345683042.1">
    <property type="nucleotide sequence ID" value="NZ_BAABRO010000002.1"/>
</dbReference>
<protein>
    <recommendedName>
        <fullName evidence="2">SMP-30/Gluconolactonase/LRE-like region domain-containing protein</fullName>
    </recommendedName>
</protein>
<feature type="domain" description="SMP-30/Gluconolactonase/LRE-like region" evidence="2">
    <location>
        <begin position="453"/>
        <end position="565"/>
    </location>
</feature>
<evidence type="ECO:0000313" key="3">
    <source>
        <dbReference type="EMBL" id="GAA5506081.1"/>
    </source>
</evidence>
<name>A0ABP9VMS8_9BACT</name>
<evidence type="ECO:0000313" key="4">
    <source>
        <dbReference type="Proteomes" id="UP001416858"/>
    </source>
</evidence>
<dbReference type="InterPro" id="IPR000801">
    <property type="entry name" value="Esterase-like"/>
</dbReference>
<dbReference type="InterPro" id="IPR013658">
    <property type="entry name" value="SGL"/>
</dbReference>
<keyword evidence="1" id="KW-0732">Signal</keyword>